<evidence type="ECO:0000313" key="2">
    <source>
        <dbReference type="EMBL" id="AEW04266.1"/>
    </source>
</evidence>
<dbReference type="Proteomes" id="UP000005439">
    <property type="component" value="Chromosome"/>
</dbReference>
<reference evidence="2 3" key="2">
    <citation type="journal article" date="2012" name="Stand. Genomic Sci.">
        <title>Complete genome sequence of the moderately thermophilic mineral-sulfide-oxidizing firmicute Sulfobacillus acidophilus type strain (NAL(T)).</title>
        <authorList>
            <person name="Anderson I."/>
            <person name="Chertkov O."/>
            <person name="Chen A."/>
            <person name="Saunders E."/>
            <person name="Lapidus A."/>
            <person name="Nolan M."/>
            <person name="Lucas S."/>
            <person name="Hammon N."/>
            <person name="Deshpande S."/>
            <person name="Cheng J.F."/>
            <person name="Han C."/>
            <person name="Tapia R."/>
            <person name="Goodwin L.A."/>
            <person name="Pitluck S."/>
            <person name="Liolios K."/>
            <person name="Pagani I."/>
            <person name="Ivanova N."/>
            <person name="Mikhailova N."/>
            <person name="Pati A."/>
            <person name="Palaniappan K."/>
            <person name="Land M."/>
            <person name="Pan C."/>
            <person name="Rohde M."/>
            <person name="Pukall R."/>
            <person name="Goker M."/>
            <person name="Detter J.C."/>
            <person name="Woyke T."/>
            <person name="Bristow J."/>
            <person name="Eisen J.A."/>
            <person name="Markowitz V."/>
            <person name="Hugenholtz P."/>
            <person name="Kyrpides N.C."/>
            <person name="Klenk H.P."/>
            <person name="Mavromatis K."/>
        </authorList>
    </citation>
    <scope>NUCLEOTIDE SEQUENCE [LARGE SCALE GENOMIC DNA]</scope>
    <source>
        <strain evidence="3">ATCC 700253 / DSM 10332 / NAL</strain>
    </source>
</reference>
<feature type="region of interest" description="Disordered" evidence="1">
    <location>
        <begin position="31"/>
        <end position="95"/>
    </location>
</feature>
<evidence type="ECO:0000313" key="3">
    <source>
        <dbReference type="Proteomes" id="UP000005439"/>
    </source>
</evidence>
<dbReference type="PATRIC" id="fig|679936.5.peg.807"/>
<keyword evidence="3" id="KW-1185">Reference proteome</keyword>
<sequence>MKNAMLFIPVVIFGGILLAGCGRITQPVATAHPNSHHASQAPQSPPTTNQVNSITASSLPSSTSANAVPSLSPSSSPSSTSTQTTQSSSPPITLENSQVTDNSLILYTTHGTMQTAYSDPHIILGTPNIFEMTLVNTSAGKFPVNVSEPILSNWGISETLIPQGHNLLLKLILKPQIHQFQIGIGGGDIIQITFSPSITSTNSATPPFVGIISQHFVGSNGPEAIPNGVISALPNHLTFSSSEYPLVEGFSGQLKGHSFILDFYRNPTGIFMAPVRYPF</sequence>
<feature type="compositionally biased region" description="Polar residues" evidence="1">
    <location>
        <begin position="32"/>
        <end position="51"/>
    </location>
</feature>
<protein>
    <submittedName>
        <fullName evidence="2">Uncharacterized protein</fullName>
    </submittedName>
</protein>
<dbReference type="EMBL" id="CP003179">
    <property type="protein sequence ID" value="AEW04266.1"/>
    <property type="molecule type" value="Genomic_DNA"/>
</dbReference>
<evidence type="ECO:0000256" key="1">
    <source>
        <dbReference type="SAM" id="MobiDB-lite"/>
    </source>
</evidence>
<organism evidence="2 3">
    <name type="scientific">Sulfobacillus acidophilus (strain ATCC 700253 / DSM 10332 / NAL)</name>
    <dbReference type="NCBI Taxonomy" id="679936"/>
    <lineage>
        <taxon>Bacteria</taxon>
        <taxon>Bacillati</taxon>
        <taxon>Bacillota</taxon>
        <taxon>Clostridia</taxon>
        <taxon>Eubacteriales</taxon>
        <taxon>Clostridiales Family XVII. Incertae Sedis</taxon>
        <taxon>Sulfobacillus</taxon>
    </lineage>
</organism>
<dbReference type="PROSITE" id="PS51257">
    <property type="entry name" value="PROKAR_LIPOPROTEIN"/>
    <property type="match status" value="1"/>
</dbReference>
<dbReference type="HOGENOM" id="CLU_899945_0_0_9"/>
<proteinExistence type="predicted"/>
<reference evidence="3" key="1">
    <citation type="submission" date="2011-12" db="EMBL/GenBank/DDBJ databases">
        <title>The complete genome of chromosome of Sulfobacillus acidophilus DSM 10332.</title>
        <authorList>
            <person name="Lucas S."/>
            <person name="Han J."/>
            <person name="Lapidus A."/>
            <person name="Bruce D."/>
            <person name="Goodwin L."/>
            <person name="Pitluck S."/>
            <person name="Peters L."/>
            <person name="Kyrpides N."/>
            <person name="Mavromatis K."/>
            <person name="Ivanova N."/>
            <person name="Mikhailova N."/>
            <person name="Chertkov O."/>
            <person name="Saunders E."/>
            <person name="Detter J.C."/>
            <person name="Tapia R."/>
            <person name="Han C."/>
            <person name="Land M."/>
            <person name="Hauser L."/>
            <person name="Markowitz V."/>
            <person name="Cheng J.-F."/>
            <person name="Hugenholtz P."/>
            <person name="Woyke T."/>
            <person name="Wu D."/>
            <person name="Pukall R."/>
            <person name="Gehrich-Schroeter G."/>
            <person name="Schneider S."/>
            <person name="Klenk H.-P."/>
            <person name="Eisen J.A."/>
        </authorList>
    </citation>
    <scope>NUCLEOTIDE SEQUENCE [LARGE SCALE GENOMIC DNA]</scope>
    <source>
        <strain evidence="3">ATCC 700253 / DSM 10332 / NAL</strain>
    </source>
</reference>
<dbReference type="AlphaFoldDB" id="G8U133"/>
<gene>
    <name evidence="2" type="ordered locus">Sulac_0759</name>
</gene>
<feature type="compositionally biased region" description="Low complexity" evidence="1">
    <location>
        <begin position="52"/>
        <end position="94"/>
    </location>
</feature>
<dbReference type="KEGG" id="sap:Sulac_0759"/>
<accession>G8U133</accession>
<name>G8U133_SULAD</name>